<feature type="chain" id="PRO_5017044041" evidence="1">
    <location>
        <begin position="27"/>
        <end position="704"/>
    </location>
</feature>
<keyword evidence="1" id="KW-0732">Signal</keyword>
<dbReference type="Proteomes" id="UP000264217">
    <property type="component" value="Unassembled WGS sequence"/>
</dbReference>
<feature type="signal peptide" evidence="1">
    <location>
        <begin position="1"/>
        <end position="26"/>
    </location>
</feature>
<dbReference type="InterPro" id="IPR013783">
    <property type="entry name" value="Ig-like_fold"/>
</dbReference>
<dbReference type="InterPro" id="IPR000601">
    <property type="entry name" value="PKD_dom"/>
</dbReference>
<gene>
    <name evidence="3" type="ORF">D0C36_02660</name>
</gene>
<comment type="caution">
    <text evidence="3">The sequence shown here is derived from an EMBL/GenBank/DDBJ whole genome shotgun (WGS) entry which is preliminary data.</text>
</comment>
<dbReference type="Pfam" id="PF00801">
    <property type="entry name" value="PKD"/>
    <property type="match status" value="1"/>
</dbReference>
<dbReference type="Pfam" id="PF13585">
    <property type="entry name" value="CHU_C"/>
    <property type="match status" value="1"/>
</dbReference>
<dbReference type="RefSeq" id="WP_117390033.1">
    <property type="nucleotide sequence ID" value="NZ_QWDC01000001.1"/>
</dbReference>
<dbReference type="SUPFAM" id="SSF49299">
    <property type="entry name" value="PKD domain"/>
    <property type="match status" value="1"/>
</dbReference>
<dbReference type="EMBL" id="QWDC01000001">
    <property type="protein sequence ID" value="RFZ94470.1"/>
    <property type="molecule type" value="Genomic_DNA"/>
</dbReference>
<dbReference type="InterPro" id="IPR044023">
    <property type="entry name" value="Ig_7"/>
</dbReference>
<sequence length="704" mass="75182">MPAARKLFKKFFLLSTLLLFSTFAIAQRQNNIWYFGINAGLNFNQTPVVALTDGKLNAGEACASIADAAGNLLFYTDGVSVWNKDHNTMLNGTGLAGGPSPSSTQVIIVPQPDNDNRFFIFHMEAFGGDLYYSTVDMTGDSGRGAVVQKNQYMLNEVTEKIVATRHANGKDIWVIGHKAGSDAFVEWRVTSSGVSATPVQTVNIGQVHNKSMAGYMRVSPDGTTLAATGTSFAEGFVDIFDFDNATGYITNNKLISGLKAGTATVYGLEFSANSKMLYVGEYILNQPGNLYQIKLPLTSGDIADKGIVIVSMPALGALQMAPDGKIYVTQGDKTSLHSINFPDNAGAAADFQLNTVSLAAKKARLGLPPQNLSNFSGLTFASNGNCSATPVQFEMITNSANVTGISWDFGNPASGAANSSNVAKPSHLFTAEGTYTVTLKAVVGGTLLTKTAQVSILRSPDGALHDVVADKPILCEPGKVNLSAEGATGSEKYNWYDQGGAFIIQTAGAYETPVLSANTSYFVSISNGNCEGEKQKVDILYAPAIAEITASNTIINLGESVTLTANNASAYSWSPATYLDNTDTRTVTSTPLSNVTYKLTTTNTNDCTQEATVNIIVKSEITVPNAFSPNADGVNDYWVIKNIEYLENYTEIFDRNGSVVYAARNYKNNWDGTLNGKALPTGVYYYMIKLPNNAVKSGSLSIIR</sequence>
<name>A0A372NWI0_9SPHI</name>
<dbReference type="Gene3D" id="2.60.40.10">
    <property type="entry name" value="Immunoglobulins"/>
    <property type="match status" value="1"/>
</dbReference>
<proteinExistence type="predicted"/>
<dbReference type="Pfam" id="PF19081">
    <property type="entry name" value="Ig_7"/>
    <property type="match status" value="1"/>
</dbReference>
<dbReference type="Gene3D" id="2.130.10.10">
    <property type="entry name" value="YVTN repeat-like/Quinoprotein amine dehydrogenase"/>
    <property type="match status" value="1"/>
</dbReference>
<dbReference type="InterPro" id="IPR015943">
    <property type="entry name" value="WD40/YVTN_repeat-like_dom_sf"/>
</dbReference>
<dbReference type="InterPro" id="IPR026341">
    <property type="entry name" value="T9SS_type_B"/>
</dbReference>
<dbReference type="InterPro" id="IPR035986">
    <property type="entry name" value="PKD_dom_sf"/>
</dbReference>
<dbReference type="OrthoDB" id="9765926at2"/>
<dbReference type="PROSITE" id="PS50093">
    <property type="entry name" value="PKD"/>
    <property type="match status" value="1"/>
</dbReference>
<reference evidence="3 4" key="1">
    <citation type="submission" date="2018-08" db="EMBL/GenBank/DDBJ databases">
        <title>Mucilaginibacter sp. MYSH2.</title>
        <authorList>
            <person name="Seo T."/>
        </authorList>
    </citation>
    <scope>NUCLEOTIDE SEQUENCE [LARGE SCALE GENOMIC DNA]</scope>
    <source>
        <strain evidence="3 4">MYSH2</strain>
    </source>
</reference>
<dbReference type="CDD" id="cd00146">
    <property type="entry name" value="PKD"/>
    <property type="match status" value="1"/>
</dbReference>
<accession>A0A372NWI0</accession>
<keyword evidence="4" id="KW-1185">Reference proteome</keyword>
<dbReference type="AlphaFoldDB" id="A0A372NWI0"/>
<dbReference type="SUPFAM" id="SSF69322">
    <property type="entry name" value="Tricorn protease domain 2"/>
    <property type="match status" value="1"/>
</dbReference>
<evidence type="ECO:0000256" key="1">
    <source>
        <dbReference type="SAM" id="SignalP"/>
    </source>
</evidence>
<protein>
    <submittedName>
        <fullName evidence="3">PKD domain-containing protein</fullName>
    </submittedName>
</protein>
<evidence type="ECO:0000259" key="2">
    <source>
        <dbReference type="PROSITE" id="PS50093"/>
    </source>
</evidence>
<evidence type="ECO:0000313" key="4">
    <source>
        <dbReference type="Proteomes" id="UP000264217"/>
    </source>
</evidence>
<organism evidence="3 4">
    <name type="scientific">Mucilaginibacter conchicola</name>
    <dbReference type="NCBI Taxonomy" id="2303333"/>
    <lineage>
        <taxon>Bacteria</taxon>
        <taxon>Pseudomonadati</taxon>
        <taxon>Bacteroidota</taxon>
        <taxon>Sphingobacteriia</taxon>
        <taxon>Sphingobacteriales</taxon>
        <taxon>Sphingobacteriaceae</taxon>
        <taxon>Mucilaginibacter</taxon>
    </lineage>
</organism>
<evidence type="ECO:0000313" key="3">
    <source>
        <dbReference type="EMBL" id="RFZ94470.1"/>
    </source>
</evidence>
<dbReference type="NCBIfam" id="TIGR04131">
    <property type="entry name" value="Bac_Flav_CTERM"/>
    <property type="match status" value="1"/>
</dbReference>
<feature type="domain" description="PKD" evidence="2">
    <location>
        <begin position="407"/>
        <end position="441"/>
    </location>
</feature>